<dbReference type="GO" id="GO:0005524">
    <property type="term" value="F:ATP binding"/>
    <property type="evidence" value="ECO:0007669"/>
    <property type="project" value="InterPro"/>
</dbReference>
<dbReference type="Gene3D" id="1.10.510.10">
    <property type="entry name" value="Transferase(Phosphotransferase) domain 1"/>
    <property type="match status" value="1"/>
</dbReference>
<keyword evidence="2" id="KW-0418">Kinase</keyword>
<comment type="caution">
    <text evidence="2">The sequence shown here is derived from an EMBL/GenBank/DDBJ whole genome shotgun (WGS) entry which is preliminary data.</text>
</comment>
<dbReference type="EMBL" id="WIUZ02000012">
    <property type="protein sequence ID" value="KAF9782374.1"/>
    <property type="molecule type" value="Genomic_DNA"/>
</dbReference>
<proteinExistence type="predicted"/>
<dbReference type="Proteomes" id="UP000736335">
    <property type="component" value="Unassembled WGS sequence"/>
</dbReference>
<reference evidence="2" key="1">
    <citation type="journal article" date="2020" name="Nat. Commun.">
        <title>Large-scale genome sequencing of mycorrhizal fungi provides insights into the early evolution of symbiotic traits.</title>
        <authorList>
            <person name="Miyauchi S."/>
            <person name="Kiss E."/>
            <person name="Kuo A."/>
            <person name="Drula E."/>
            <person name="Kohler A."/>
            <person name="Sanchez-Garcia M."/>
            <person name="Morin E."/>
            <person name="Andreopoulos B."/>
            <person name="Barry K.W."/>
            <person name="Bonito G."/>
            <person name="Buee M."/>
            <person name="Carver A."/>
            <person name="Chen C."/>
            <person name="Cichocki N."/>
            <person name="Clum A."/>
            <person name="Culley D."/>
            <person name="Crous P.W."/>
            <person name="Fauchery L."/>
            <person name="Girlanda M."/>
            <person name="Hayes R.D."/>
            <person name="Keri Z."/>
            <person name="LaButti K."/>
            <person name="Lipzen A."/>
            <person name="Lombard V."/>
            <person name="Magnuson J."/>
            <person name="Maillard F."/>
            <person name="Murat C."/>
            <person name="Nolan M."/>
            <person name="Ohm R.A."/>
            <person name="Pangilinan J."/>
            <person name="Pereira M.F."/>
            <person name="Perotto S."/>
            <person name="Peter M."/>
            <person name="Pfister S."/>
            <person name="Riley R."/>
            <person name="Sitrit Y."/>
            <person name="Stielow J.B."/>
            <person name="Szollosi G."/>
            <person name="Zifcakova L."/>
            <person name="Stursova M."/>
            <person name="Spatafora J.W."/>
            <person name="Tedersoo L."/>
            <person name="Vaario L.M."/>
            <person name="Yamada A."/>
            <person name="Yan M."/>
            <person name="Wang P."/>
            <person name="Xu J."/>
            <person name="Bruns T."/>
            <person name="Baldrian P."/>
            <person name="Vilgalys R."/>
            <person name="Dunand C."/>
            <person name="Henrissat B."/>
            <person name="Grigoriev I.V."/>
            <person name="Hibbett D."/>
            <person name="Nagy L.G."/>
            <person name="Martin F.M."/>
        </authorList>
    </citation>
    <scope>NUCLEOTIDE SEQUENCE</scope>
    <source>
        <strain evidence="2">UH-Tt-Lm1</strain>
    </source>
</reference>
<dbReference type="AlphaFoldDB" id="A0A9P6HA31"/>
<dbReference type="PROSITE" id="PS50011">
    <property type="entry name" value="PROTEIN_KINASE_DOM"/>
    <property type="match status" value="1"/>
</dbReference>
<protein>
    <submittedName>
        <fullName evidence="2">Kinase-like domain-containing protein</fullName>
    </submittedName>
</protein>
<dbReference type="GO" id="GO:0004674">
    <property type="term" value="F:protein serine/threonine kinase activity"/>
    <property type="evidence" value="ECO:0007669"/>
    <property type="project" value="TreeGrafter"/>
</dbReference>
<feature type="domain" description="Protein kinase" evidence="1">
    <location>
        <begin position="185"/>
        <end position="466"/>
    </location>
</feature>
<name>A0A9P6HA31_9AGAM</name>
<reference evidence="2" key="2">
    <citation type="submission" date="2020-11" db="EMBL/GenBank/DDBJ databases">
        <authorList>
            <consortium name="DOE Joint Genome Institute"/>
            <person name="Kuo A."/>
            <person name="Miyauchi S."/>
            <person name="Kiss E."/>
            <person name="Drula E."/>
            <person name="Kohler A."/>
            <person name="Sanchez-Garcia M."/>
            <person name="Andreopoulos B."/>
            <person name="Barry K.W."/>
            <person name="Bonito G."/>
            <person name="Buee M."/>
            <person name="Carver A."/>
            <person name="Chen C."/>
            <person name="Cichocki N."/>
            <person name="Clum A."/>
            <person name="Culley D."/>
            <person name="Crous P.W."/>
            <person name="Fauchery L."/>
            <person name="Girlanda M."/>
            <person name="Hayes R."/>
            <person name="Keri Z."/>
            <person name="Labutti K."/>
            <person name="Lipzen A."/>
            <person name="Lombard V."/>
            <person name="Magnuson J."/>
            <person name="Maillard F."/>
            <person name="Morin E."/>
            <person name="Murat C."/>
            <person name="Nolan M."/>
            <person name="Ohm R."/>
            <person name="Pangilinan J."/>
            <person name="Pereira M."/>
            <person name="Perotto S."/>
            <person name="Peter M."/>
            <person name="Riley R."/>
            <person name="Sitrit Y."/>
            <person name="Stielow B."/>
            <person name="Szollosi G."/>
            <person name="Zifcakova L."/>
            <person name="Stursova M."/>
            <person name="Spatafora J.W."/>
            <person name="Tedersoo L."/>
            <person name="Vaario L.-M."/>
            <person name="Yamada A."/>
            <person name="Yan M."/>
            <person name="Wang P."/>
            <person name="Xu J."/>
            <person name="Bruns T."/>
            <person name="Baldrian P."/>
            <person name="Vilgalys R."/>
            <person name="Henrissat B."/>
            <person name="Grigoriev I.V."/>
            <person name="Hibbett D."/>
            <person name="Nagy L.G."/>
            <person name="Martin F.M."/>
        </authorList>
    </citation>
    <scope>NUCLEOTIDE SEQUENCE</scope>
    <source>
        <strain evidence="2">UH-Tt-Lm1</strain>
    </source>
</reference>
<dbReference type="PANTHER" id="PTHR44329">
    <property type="entry name" value="SERINE/THREONINE-PROTEIN KINASE TNNI3K-RELATED"/>
    <property type="match status" value="1"/>
</dbReference>
<dbReference type="OrthoDB" id="1668230at2759"/>
<dbReference type="SUPFAM" id="SSF56112">
    <property type="entry name" value="Protein kinase-like (PK-like)"/>
    <property type="match status" value="1"/>
</dbReference>
<dbReference type="InterPro" id="IPR011009">
    <property type="entry name" value="Kinase-like_dom_sf"/>
</dbReference>
<evidence type="ECO:0000259" key="1">
    <source>
        <dbReference type="PROSITE" id="PS50011"/>
    </source>
</evidence>
<keyword evidence="3" id="KW-1185">Reference proteome</keyword>
<sequence>MDPRVGETHLEELLEQTIEHCRNLSVAKKEALELEGLCTTFRDRIRTRDHAFTPRQSTDDDLKSKLFEAGEQLAVWSSYNFAKSLMKREMIKEGVRKITEDLKFVASGSPTTPSTLRVNTLGGGSVGGVLTPGGVSNSSAVTVTSRDNHESLLPQTSQHGTLAENNLVEAIQPPSVKRLNGEVEREGEIPFAEGRYCEVWEGLWRKGSGGGTGKGKADTKKVALKVLKTLKPQEGSRGTGGTERARESLENVLPSWAELHHPNILPFYGIVTDLAPRLYMVFPWRENGHLFDYVKKQPPKSEKDKYYLLRGSAAGLSYLHSRELVHGSVRCNNVFLTDEGEPQICDFGIAKIFHETHENTVSKTMSPATNVRYAAPELIKHNNFHTTTHSDTYSFALLILECITEAPPFSKIPRDAAVAHARIHKEQCPPRPVGQRIPDDLWDLMNRCWSIKPEMRPPMDHVHRFFLDRA</sequence>
<dbReference type="InterPro" id="IPR001245">
    <property type="entry name" value="Ser-Thr/Tyr_kinase_cat_dom"/>
</dbReference>
<gene>
    <name evidence="2" type="ORF">BJ322DRAFT_1212793</name>
</gene>
<organism evidence="2 3">
    <name type="scientific">Thelephora terrestris</name>
    <dbReference type="NCBI Taxonomy" id="56493"/>
    <lineage>
        <taxon>Eukaryota</taxon>
        <taxon>Fungi</taxon>
        <taxon>Dikarya</taxon>
        <taxon>Basidiomycota</taxon>
        <taxon>Agaricomycotina</taxon>
        <taxon>Agaricomycetes</taxon>
        <taxon>Thelephorales</taxon>
        <taxon>Thelephoraceae</taxon>
        <taxon>Thelephora</taxon>
    </lineage>
</organism>
<dbReference type="Pfam" id="PF07714">
    <property type="entry name" value="PK_Tyr_Ser-Thr"/>
    <property type="match status" value="1"/>
</dbReference>
<dbReference type="InterPro" id="IPR000719">
    <property type="entry name" value="Prot_kinase_dom"/>
</dbReference>
<dbReference type="InterPro" id="IPR051681">
    <property type="entry name" value="Ser/Thr_Kinases-Pseudokinases"/>
</dbReference>
<keyword evidence="2" id="KW-0808">Transferase</keyword>
<evidence type="ECO:0000313" key="2">
    <source>
        <dbReference type="EMBL" id="KAF9782374.1"/>
    </source>
</evidence>
<accession>A0A9P6HA31</accession>
<evidence type="ECO:0000313" key="3">
    <source>
        <dbReference type="Proteomes" id="UP000736335"/>
    </source>
</evidence>